<evidence type="ECO:0000313" key="3">
    <source>
        <dbReference type="EMBL" id="ABB30919.1"/>
    </source>
</evidence>
<gene>
    <name evidence="3" type="ordered locus">Gmet_0677</name>
</gene>
<comment type="similarity">
    <text evidence="1">Belongs to the RelE toxin family.</text>
</comment>
<dbReference type="PANTHER" id="PTHR33755">
    <property type="entry name" value="TOXIN PARE1-RELATED"/>
    <property type="match status" value="1"/>
</dbReference>
<dbReference type="Proteomes" id="UP000007073">
    <property type="component" value="Chromosome"/>
</dbReference>
<evidence type="ECO:0000313" key="4">
    <source>
        <dbReference type="Proteomes" id="UP000007073"/>
    </source>
</evidence>
<proteinExistence type="inferred from homology"/>
<dbReference type="Pfam" id="PF05016">
    <property type="entry name" value="ParE_toxin"/>
    <property type="match status" value="1"/>
</dbReference>
<dbReference type="STRING" id="269799.Gmet_0677"/>
<name>Q39XV5_GEOMG</name>
<evidence type="ECO:0000256" key="1">
    <source>
        <dbReference type="ARBA" id="ARBA00006226"/>
    </source>
</evidence>
<protein>
    <submittedName>
        <fullName evidence="3">Toxin, RelE family</fullName>
    </submittedName>
</protein>
<dbReference type="Gene3D" id="3.30.2310.20">
    <property type="entry name" value="RelE-like"/>
    <property type="match status" value="1"/>
</dbReference>
<keyword evidence="2" id="KW-1277">Toxin-antitoxin system</keyword>
<dbReference type="RefSeq" id="WP_004514068.1">
    <property type="nucleotide sequence ID" value="NC_007517.1"/>
</dbReference>
<evidence type="ECO:0000256" key="2">
    <source>
        <dbReference type="ARBA" id="ARBA00022649"/>
    </source>
</evidence>
<organism evidence="3 4">
    <name type="scientific">Geobacter metallireducens (strain ATCC 53774 / DSM 7210 / GS-15)</name>
    <dbReference type="NCBI Taxonomy" id="269799"/>
    <lineage>
        <taxon>Bacteria</taxon>
        <taxon>Pseudomonadati</taxon>
        <taxon>Thermodesulfobacteriota</taxon>
        <taxon>Desulfuromonadia</taxon>
        <taxon>Geobacterales</taxon>
        <taxon>Geobacteraceae</taxon>
        <taxon>Geobacter</taxon>
    </lineage>
</organism>
<dbReference type="HOGENOM" id="CLU_147162_4_0_7"/>
<reference evidence="3 4" key="1">
    <citation type="submission" date="2005-10" db="EMBL/GenBank/DDBJ databases">
        <title>Complete sequence of Geobacter metallireducens GS-15.</title>
        <authorList>
            <consortium name="US DOE Joint Genome Institute"/>
            <person name="Copeland A."/>
            <person name="Lucas S."/>
            <person name="Lapidus A."/>
            <person name="Barry K."/>
            <person name="Detter J.C."/>
            <person name="Glavina T."/>
            <person name="Hammon N."/>
            <person name="Israni S."/>
            <person name="Pitluck S."/>
            <person name="Di Bartolo G."/>
            <person name="Chain P."/>
            <person name="Schmutz J."/>
            <person name="Larimer F."/>
            <person name="Land M."/>
            <person name="Kyrpides N."/>
            <person name="Ivanova N."/>
            <person name="Richardson P."/>
        </authorList>
    </citation>
    <scope>NUCLEOTIDE SEQUENCE [LARGE SCALE GENOMIC DNA]</scope>
    <source>
        <strain evidence="4">ATCC 53774 / DSM 7210 / GS-15</strain>
    </source>
</reference>
<reference evidence="3 4" key="2">
    <citation type="journal article" date="2009" name="BMC Microbiol.">
        <title>The genome sequence of Geobacter metallireducens: features of metabolism, physiology and regulation common and dissimilar to Geobacter sulfurreducens.</title>
        <authorList>
            <person name="Aklujkar M."/>
            <person name="Krushkal J."/>
            <person name="DiBartolo G."/>
            <person name="Lapidus A."/>
            <person name="Land M.L."/>
            <person name="Lovley D.R."/>
        </authorList>
    </citation>
    <scope>NUCLEOTIDE SEQUENCE [LARGE SCALE GENOMIC DNA]</scope>
    <source>
        <strain evidence="4">ATCC 53774 / DSM 7210 / GS-15</strain>
    </source>
</reference>
<sequence>MPRRYAVHWARTAEQDLEAIIDYIAQDSIDAALRILAKLRDGAATLSSTPHRGRVVPELLAHGIPTYRELIIPPWRLMYRIGEGEVLVLALFDSRRNLEDILLERLTR</sequence>
<dbReference type="InterPro" id="IPR035093">
    <property type="entry name" value="RelE/ParE_toxin_dom_sf"/>
</dbReference>
<dbReference type="InterPro" id="IPR051803">
    <property type="entry name" value="TA_system_RelE-like_toxin"/>
</dbReference>
<keyword evidence="4" id="KW-1185">Reference proteome</keyword>
<dbReference type="KEGG" id="gme:Gmet_0677"/>
<accession>Q39XV5</accession>
<dbReference type="AlphaFoldDB" id="Q39XV5"/>
<dbReference type="InterPro" id="IPR007712">
    <property type="entry name" value="RelE/ParE_toxin"/>
</dbReference>
<dbReference type="EMBL" id="CP000148">
    <property type="protein sequence ID" value="ABB30919.1"/>
    <property type="molecule type" value="Genomic_DNA"/>
</dbReference>
<dbReference type="eggNOG" id="COG3668">
    <property type="taxonomic scope" value="Bacteria"/>
</dbReference>